<dbReference type="AlphaFoldDB" id="A0AAN5AQ56"/>
<organism evidence="1 2">
    <name type="scientific">Persicobacter diffluens</name>
    <dbReference type="NCBI Taxonomy" id="981"/>
    <lineage>
        <taxon>Bacteria</taxon>
        <taxon>Pseudomonadati</taxon>
        <taxon>Bacteroidota</taxon>
        <taxon>Cytophagia</taxon>
        <taxon>Cytophagales</taxon>
        <taxon>Persicobacteraceae</taxon>
        <taxon>Persicobacter</taxon>
    </lineage>
</organism>
<proteinExistence type="predicted"/>
<accession>A0AAN5AQ56</accession>
<reference evidence="1 2" key="1">
    <citation type="submission" date="2021-12" db="EMBL/GenBank/DDBJ databases">
        <title>Genome sequencing of bacteria with rrn-lacking chromosome and rrn-plasmid.</title>
        <authorList>
            <person name="Anda M."/>
            <person name="Iwasaki W."/>
        </authorList>
    </citation>
    <scope>NUCLEOTIDE SEQUENCE [LARGE SCALE GENOMIC DNA]</scope>
    <source>
        <strain evidence="1 2">NBRC 15940</strain>
    </source>
</reference>
<keyword evidence="2" id="KW-1185">Reference proteome</keyword>
<protein>
    <submittedName>
        <fullName evidence="1">Uncharacterized protein</fullName>
    </submittedName>
</protein>
<gene>
    <name evidence="1" type="ORF">PEDI_55130</name>
</gene>
<evidence type="ECO:0000313" key="1">
    <source>
        <dbReference type="EMBL" id="GJM64961.1"/>
    </source>
</evidence>
<dbReference type="RefSeq" id="WP_338240029.1">
    <property type="nucleotide sequence ID" value="NZ_BQKE01000009.1"/>
</dbReference>
<sequence length="147" mass="16090">MNTEDLYIMIGLGAAVIGTQYLQPKIADLAPANTAESQSQQPMQSPLYALVAMDKTGIYTSTKSNPSFPDGNGSGLITTLYEDNMAGKLTGKKENGMLEISTQIGGQHYKYFIHENAVRLLTLDEYQDYPVLAKTDLQLIAIRNKAL</sequence>
<dbReference type="EMBL" id="BQKE01000009">
    <property type="protein sequence ID" value="GJM64961.1"/>
    <property type="molecule type" value="Genomic_DNA"/>
</dbReference>
<name>A0AAN5AQ56_9BACT</name>
<dbReference type="Proteomes" id="UP001310022">
    <property type="component" value="Unassembled WGS sequence"/>
</dbReference>
<evidence type="ECO:0000313" key="2">
    <source>
        <dbReference type="Proteomes" id="UP001310022"/>
    </source>
</evidence>
<comment type="caution">
    <text evidence="1">The sequence shown here is derived from an EMBL/GenBank/DDBJ whole genome shotgun (WGS) entry which is preliminary data.</text>
</comment>